<keyword evidence="2" id="KW-0732">Signal</keyword>
<evidence type="ECO:0000256" key="2">
    <source>
        <dbReference type="SAM" id="SignalP"/>
    </source>
</evidence>
<dbReference type="EMBL" id="GBEZ01010064">
    <property type="protein sequence ID" value="JAC75578.1"/>
    <property type="molecule type" value="Transcribed_RNA"/>
</dbReference>
<sequence length="586" mass="63242">MWLSFSVSALISLAHVGLAREWVVNSPSKPGSSNLDDSVLSESQGETFDVRTPVNWSAVAEANSDKTCVPHPVYDGCTIPQSHLSIKLGALRNSRHHHIFKAFVVQEVQCRQRVEANCEETYGPAAYAPDSVAQPVKPLSTNLSTLVSDSTMSRSGFRASGTEGAPELGVFGENGIVYSDSAVEKRFRQLKCRWDKQLGCVAYSSRTAMETLAAVCEVSNGRETGFPEPFNLRPVLEREAKAACRKHNSSLSCLAFLGGACHWHPAAHPQAPANPEPLPRGMEGSASAAGEAGVCTLSRSEEKLEELSRTLDCQGTEAVVGGFVQYQNLLEVCGSASTHRQCAALTGAEPCVWELESCRPSPAALLRPMGTLGMGLAEDLRSCAVMYDRKGVCEAPGFAVEHLGLDHRENPVTIMVIIACLLTLGLACLRRASRLPPPCSNTRPDAPRNAPSRRASSGAPRLRKGGPPPPPPRDALWTLPFSPPPWAVPRDRDRVRGQEAGQAGARRDRMPALRLHGPLGRRSFCSFCFCREGGGTPLRHLAVLGGRGKLSPASGRLLPCMHWRASRLGDSPQTLVRMCGRGRQQR</sequence>
<evidence type="ECO:0000256" key="1">
    <source>
        <dbReference type="SAM" id="MobiDB-lite"/>
    </source>
</evidence>
<organism evidence="3">
    <name type="scientific">Tetraselmis sp. GSL018</name>
    <dbReference type="NCBI Taxonomy" id="582737"/>
    <lineage>
        <taxon>Eukaryota</taxon>
        <taxon>Viridiplantae</taxon>
        <taxon>Chlorophyta</taxon>
        <taxon>core chlorophytes</taxon>
        <taxon>Chlorodendrophyceae</taxon>
        <taxon>Chlorodendrales</taxon>
        <taxon>Chlorodendraceae</taxon>
        <taxon>Tetraselmis</taxon>
    </lineage>
</organism>
<feature type="chain" id="PRO_5001605796" evidence="2">
    <location>
        <begin position="20"/>
        <end position="586"/>
    </location>
</feature>
<feature type="signal peptide" evidence="2">
    <location>
        <begin position="1"/>
        <end position="19"/>
    </location>
</feature>
<dbReference type="AlphaFoldDB" id="A0A061RUE5"/>
<protein>
    <submittedName>
        <fullName evidence="3">Uncharacterized protein</fullName>
    </submittedName>
</protein>
<evidence type="ECO:0000313" key="3">
    <source>
        <dbReference type="EMBL" id="JAC75578.1"/>
    </source>
</evidence>
<gene>
    <name evidence="3" type="ORF">TSPGSL018_22706</name>
</gene>
<reference evidence="3" key="1">
    <citation type="submission" date="2014-05" db="EMBL/GenBank/DDBJ databases">
        <title>The transcriptome of the halophilic microalga Tetraselmis sp. GSL018 isolated from the Great Salt Lake, Utah.</title>
        <authorList>
            <person name="Jinkerson R.E."/>
            <person name="D'Adamo S."/>
            <person name="Posewitz M.C."/>
        </authorList>
    </citation>
    <scope>NUCLEOTIDE SEQUENCE</scope>
    <source>
        <strain evidence="3">GSL018</strain>
    </source>
</reference>
<name>A0A061RUE5_9CHLO</name>
<proteinExistence type="predicted"/>
<feature type="region of interest" description="Disordered" evidence="1">
    <location>
        <begin position="438"/>
        <end position="506"/>
    </location>
</feature>
<accession>A0A061RUE5</accession>